<protein>
    <submittedName>
        <fullName evidence="1">Uncharacterized protein</fullName>
    </submittedName>
</protein>
<sequence length="230" mass="25619">MRQTDGPRHLLVRALGEATCFFLPAAPGWPDDLDTFSRALPPDDPSLGLPAALVGAFDAWLRARPEGGFARRTELRAHARRGLALAQSLAVRLGPRQVVHYWDEAYDATKVVCWTCRRLHWSLEEHGSPPPPVRTTVKAEFKWYPLRSEEFEDFAPDDPAALLHLSDGLVSDLYRWAKDFDAGMEQYLADRDEADDDARRAALDVRGQELAARVTRELGPAGEVTYGGLA</sequence>
<reference evidence="1" key="2">
    <citation type="submission" date="2020-09" db="EMBL/GenBank/DDBJ databases">
        <authorList>
            <person name="Sun Q."/>
            <person name="Ohkuma M."/>
        </authorList>
    </citation>
    <scope>NUCLEOTIDE SEQUENCE</scope>
    <source>
        <strain evidence="1">JCM 5069</strain>
    </source>
</reference>
<keyword evidence="2" id="KW-1185">Reference proteome</keyword>
<dbReference type="EMBL" id="BNCD01000014">
    <property type="protein sequence ID" value="GHH83321.1"/>
    <property type="molecule type" value="Genomic_DNA"/>
</dbReference>
<dbReference type="Proteomes" id="UP000603708">
    <property type="component" value="Unassembled WGS sequence"/>
</dbReference>
<evidence type="ECO:0000313" key="2">
    <source>
        <dbReference type="Proteomes" id="UP000603708"/>
    </source>
</evidence>
<evidence type="ECO:0000313" key="1">
    <source>
        <dbReference type="EMBL" id="GHH83321.1"/>
    </source>
</evidence>
<dbReference type="AlphaFoldDB" id="A0A919L5E6"/>
<comment type="caution">
    <text evidence="1">The sequence shown here is derived from an EMBL/GenBank/DDBJ whole genome shotgun (WGS) entry which is preliminary data.</text>
</comment>
<proteinExistence type="predicted"/>
<name>A0A919L5E6_9ACTN</name>
<accession>A0A919L5E6</accession>
<dbReference type="RefSeq" id="WP_189934888.1">
    <property type="nucleotide sequence ID" value="NZ_BNCD01000014.1"/>
</dbReference>
<reference evidence="1" key="1">
    <citation type="journal article" date="2014" name="Int. J. Syst. Evol. Microbiol.">
        <title>Complete genome sequence of Corynebacterium casei LMG S-19264T (=DSM 44701T), isolated from a smear-ripened cheese.</title>
        <authorList>
            <consortium name="US DOE Joint Genome Institute (JGI-PGF)"/>
            <person name="Walter F."/>
            <person name="Albersmeier A."/>
            <person name="Kalinowski J."/>
            <person name="Ruckert C."/>
        </authorList>
    </citation>
    <scope>NUCLEOTIDE SEQUENCE</scope>
    <source>
        <strain evidence="1">JCM 5069</strain>
    </source>
</reference>
<gene>
    <name evidence="1" type="ORF">GCM10018793_45060</name>
</gene>
<organism evidence="1 2">
    <name type="scientific">Streptomyces sulfonofaciens</name>
    <dbReference type="NCBI Taxonomy" id="68272"/>
    <lineage>
        <taxon>Bacteria</taxon>
        <taxon>Bacillati</taxon>
        <taxon>Actinomycetota</taxon>
        <taxon>Actinomycetes</taxon>
        <taxon>Kitasatosporales</taxon>
        <taxon>Streptomycetaceae</taxon>
        <taxon>Streptomyces</taxon>
    </lineage>
</organism>